<keyword evidence="2" id="KW-0472">Membrane</keyword>
<keyword evidence="4" id="KW-1185">Reference proteome</keyword>
<dbReference type="EMBL" id="JADLQX010000023">
    <property type="protein sequence ID" value="MBF6301114.1"/>
    <property type="molecule type" value="Genomic_DNA"/>
</dbReference>
<evidence type="ECO:0000256" key="1">
    <source>
        <dbReference type="SAM" id="MobiDB-lite"/>
    </source>
</evidence>
<evidence type="ECO:0000256" key="2">
    <source>
        <dbReference type="SAM" id="Phobius"/>
    </source>
</evidence>
<keyword evidence="2" id="KW-1133">Transmembrane helix</keyword>
<proteinExistence type="predicted"/>
<reference evidence="3 4" key="1">
    <citation type="submission" date="2020-10" db="EMBL/GenBank/DDBJ databases">
        <title>Identification of Nocardia species via Next-generation sequencing and recognition of intraspecies genetic diversity.</title>
        <authorList>
            <person name="Li P."/>
            <person name="Li P."/>
            <person name="Lu B."/>
        </authorList>
    </citation>
    <scope>NUCLEOTIDE SEQUENCE [LARGE SCALE GENOMIC DNA]</scope>
    <source>
        <strain evidence="3 4">BJ06-0157</strain>
    </source>
</reference>
<accession>A0ABS0CX00</accession>
<gene>
    <name evidence="3" type="ORF">IU459_26735</name>
</gene>
<comment type="caution">
    <text evidence="3">The sequence shown here is derived from an EMBL/GenBank/DDBJ whole genome shotgun (WGS) entry which is preliminary data.</text>
</comment>
<feature type="compositionally biased region" description="Low complexity" evidence="1">
    <location>
        <begin position="1"/>
        <end position="11"/>
    </location>
</feature>
<protein>
    <submittedName>
        <fullName evidence="3">Uncharacterized protein</fullName>
    </submittedName>
</protein>
<feature type="transmembrane region" description="Helical" evidence="2">
    <location>
        <begin position="27"/>
        <end position="47"/>
    </location>
</feature>
<evidence type="ECO:0000313" key="3">
    <source>
        <dbReference type="EMBL" id="MBF6301114.1"/>
    </source>
</evidence>
<dbReference type="Proteomes" id="UP000702209">
    <property type="component" value="Unassembled WGS sequence"/>
</dbReference>
<keyword evidence="2" id="KW-0812">Transmembrane</keyword>
<name>A0ABS0CX00_9NOCA</name>
<organism evidence="3 4">
    <name type="scientific">Nocardia amamiensis</name>
    <dbReference type="NCBI Taxonomy" id="404578"/>
    <lineage>
        <taxon>Bacteria</taxon>
        <taxon>Bacillati</taxon>
        <taxon>Actinomycetota</taxon>
        <taxon>Actinomycetes</taxon>
        <taxon>Mycobacteriales</taxon>
        <taxon>Nocardiaceae</taxon>
        <taxon>Nocardia</taxon>
    </lineage>
</organism>
<feature type="region of interest" description="Disordered" evidence="1">
    <location>
        <begin position="1"/>
        <end position="22"/>
    </location>
</feature>
<dbReference type="RefSeq" id="WP_195132335.1">
    <property type="nucleotide sequence ID" value="NZ_JADLQX010000023.1"/>
</dbReference>
<evidence type="ECO:0000313" key="4">
    <source>
        <dbReference type="Proteomes" id="UP000702209"/>
    </source>
</evidence>
<sequence length="48" mass="5202">MSVSASRPPYRAGRRRDRGDSDAEGSIRLTVAAWVLMVCVLSVALVLL</sequence>